<dbReference type="GO" id="GO:0009253">
    <property type="term" value="P:peptidoglycan catabolic process"/>
    <property type="evidence" value="ECO:0007669"/>
    <property type="project" value="InterPro"/>
</dbReference>
<dbReference type="Gene3D" id="3.20.20.80">
    <property type="entry name" value="Glycosidases"/>
    <property type="match status" value="1"/>
</dbReference>
<protein>
    <submittedName>
        <fullName evidence="2">Putative glycoside hydrolase</fullName>
    </submittedName>
</protein>
<sequence length="272" mass="31169">MILVLDTSKHNGIIDVGQAKSQGVSAIAGRCTVGNYYCDRLDTDKMGENFARLWDNCKQEEMPVSAYNVIMPAYTDGGKDRISADEHLDWFFTWFANRQPDFPIIWDCEKSRYQTYDWITAVIQGCVKGTKGLGGFDYPIIYTRQSWWDAYVKPWSEWHKYPLWLAWYPYKNGVPGSFYVDFPPTNIRPWLPRDWKEANKDFSAWQYSADGNGQGARFGARSKAIDLSMGSEDIFLAHIPIEPPVLYESYLADINISCNGKSWAGSTKLEKV</sequence>
<dbReference type="GO" id="GO:0003796">
    <property type="term" value="F:lysozyme activity"/>
    <property type="evidence" value="ECO:0007669"/>
    <property type="project" value="InterPro"/>
</dbReference>
<dbReference type="AlphaFoldDB" id="A0A6M3X7M1"/>
<gene>
    <name evidence="2" type="ORF">MM171A02629_0012</name>
</gene>
<dbReference type="InterPro" id="IPR002053">
    <property type="entry name" value="Glyco_hydro_25"/>
</dbReference>
<evidence type="ECO:0000313" key="2">
    <source>
        <dbReference type="EMBL" id="QJH92675.1"/>
    </source>
</evidence>
<organism evidence="2">
    <name type="scientific">viral metagenome</name>
    <dbReference type="NCBI Taxonomy" id="1070528"/>
    <lineage>
        <taxon>unclassified sequences</taxon>
        <taxon>metagenomes</taxon>
        <taxon>organismal metagenomes</taxon>
    </lineage>
</organism>
<dbReference type="SUPFAM" id="SSF51445">
    <property type="entry name" value="(Trans)glycosidases"/>
    <property type="match status" value="1"/>
</dbReference>
<dbReference type="InterPro" id="IPR017853">
    <property type="entry name" value="GH"/>
</dbReference>
<dbReference type="PROSITE" id="PS51904">
    <property type="entry name" value="GLYCOSYL_HYDROL_F25_2"/>
    <property type="match status" value="1"/>
</dbReference>
<name>A0A6M3X7M1_9ZZZZ</name>
<reference evidence="2" key="1">
    <citation type="submission" date="2020-03" db="EMBL/GenBank/DDBJ databases">
        <title>The deep terrestrial virosphere.</title>
        <authorList>
            <person name="Holmfeldt K."/>
            <person name="Nilsson E."/>
            <person name="Simone D."/>
            <person name="Lopez-Fernandez M."/>
            <person name="Wu X."/>
            <person name="de Brujin I."/>
            <person name="Lundin D."/>
            <person name="Andersson A."/>
            <person name="Bertilsson S."/>
            <person name="Dopson M."/>
        </authorList>
    </citation>
    <scope>NUCLEOTIDE SEQUENCE</scope>
    <source>
        <strain evidence="2">MM171A02629</strain>
    </source>
</reference>
<comment type="similarity">
    <text evidence="1">Belongs to the glycosyl hydrolase 25 family.</text>
</comment>
<dbReference type="Pfam" id="PF01183">
    <property type="entry name" value="Glyco_hydro_25"/>
    <property type="match status" value="1"/>
</dbReference>
<proteinExistence type="inferred from homology"/>
<keyword evidence="2" id="KW-0378">Hydrolase</keyword>
<evidence type="ECO:0000256" key="1">
    <source>
        <dbReference type="ARBA" id="ARBA00010646"/>
    </source>
</evidence>
<dbReference type="GO" id="GO:0016998">
    <property type="term" value="P:cell wall macromolecule catabolic process"/>
    <property type="evidence" value="ECO:0007669"/>
    <property type="project" value="InterPro"/>
</dbReference>
<dbReference type="EMBL" id="MT143910">
    <property type="protein sequence ID" value="QJH92675.1"/>
    <property type="molecule type" value="Genomic_DNA"/>
</dbReference>
<accession>A0A6M3X7M1</accession>